<dbReference type="Pfam" id="PF00107">
    <property type="entry name" value="ADH_zinc_N"/>
    <property type="match status" value="1"/>
</dbReference>
<dbReference type="SUPFAM" id="SSF55961">
    <property type="entry name" value="Bet v1-like"/>
    <property type="match status" value="1"/>
</dbReference>
<proteinExistence type="predicted"/>
<dbReference type="PANTHER" id="PTHR44154">
    <property type="entry name" value="QUINONE OXIDOREDUCTASE"/>
    <property type="match status" value="1"/>
</dbReference>
<dbReference type="InterPro" id="IPR019587">
    <property type="entry name" value="Polyketide_cyclase/dehydratase"/>
</dbReference>
<dbReference type="CDD" id="cd07812">
    <property type="entry name" value="SRPBCC"/>
    <property type="match status" value="1"/>
</dbReference>
<organism evidence="3 4">
    <name type="scientific">Kibdelosporangium persicum</name>
    <dbReference type="NCBI Taxonomy" id="2698649"/>
    <lineage>
        <taxon>Bacteria</taxon>
        <taxon>Bacillati</taxon>
        <taxon>Actinomycetota</taxon>
        <taxon>Actinomycetes</taxon>
        <taxon>Pseudonocardiales</taxon>
        <taxon>Pseudonocardiaceae</taxon>
        <taxon>Kibdelosporangium</taxon>
    </lineage>
</organism>
<dbReference type="Pfam" id="PF08240">
    <property type="entry name" value="ADH_N"/>
    <property type="match status" value="1"/>
</dbReference>
<dbReference type="InterPro" id="IPR013154">
    <property type="entry name" value="ADH-like_N"/>
</dbReference>
<keyword evidence="4" id="KW-1185">Reference proteome</keyword>
<gene>
    <name evidence="3" type="ORF">GC106_4130</name>
</gene>
<reference evidence="3 4" key="1">
    <citation type="submission" date="2020-01" db="EMBL/GenBank/DDBJ databases">
        <title>Kibdelosporangium persica a novel Actinomycetes from a hot desert in Iran.</title>
        <authorList>
            <person name="Safaei N."/>
            <person name="Zaburannyi N."/>
            <person name="Mueller R."/>
            <person name="Wink J."/>
        </authorList>
    </citation>
    <scope>NUCLEOTIDE SEQUENCE [LARGE SCALE GENOMIC DNA]</scope>
    <source>
        <strain evidence="3 4">4NS15</strain>
    </source>
</reference>
<dbReference type="Gene3D" id="3.40.50.720">
    <property type="entry name" value="NAD(P)-binding Rossmann-like Domain"/>
    <property type="match status" value="1"/>
</dbReference>
<dbReference type="InterPro" id="IPR020843">
    <property type="entry name" value="ER"/>
</dbReference>
<dbReference type="PANTHER" id="PTHR44154:SF1">
    <property type="entry name" value="QUINONE OXIDOREDUCTASE"/>
    <property type="match status" value="1"/>
</dbReference>
<dbReference type="InterPro" id="IPR011032">
    <property type="entry name" value="GroES-like_sf"/>
</dbReference>
<dbReference type="EMBL" id="JAAATY010000001">
    <property type="protein sequence ID" value="NRN63212.1"/>
    <property type="molecule type" value="Genomic_DNA"/>
</dbReference>
<dbReference type="Gene3D" id="3.30.530.20">
    <property type="match status" value="1"/>
</dbReference>
<evidence type="ECO:0000313" key="3">
    <source>
        <dbReference type="EMBL" id="NRN63212.1"/>
    </source>
</evidence>
<dbReference type="InterPro" id="IPR036291">
    <property type="entry name" value="NAD(P)-bd_dom_sf"/>
</dbReference>
<dbReference type="SUPFAM" id="SSF50129">
    <property type="entry name" value="GroES-like"/>
    <property type="match status" value="1"/>
</dbReference>
<evidence type="ECO:0000259" key="2">
    <source>
        <dbReference type="SMART" id="SM00829"/>
    </source>
</evidence>
<protein>
    <submittedName>
        <fullName evidence="3">2-desacetyl-2-hydroxyethyl bacteriochlorophyllide A dehydrogenase</fullName>
    </submittedName>
</protein>
<evidence type="ECO:0000256" key="1">
    <source>
        <dbReference type="ARBA" id="ARBA00022857"/>
    </source>
</evidence>
<name>A0ABX2EWX1_9PSEU</name>
<sequence>MYAAYIEQFGGPEVIRYGELPDPVPGPAEVLVDVIAATVNPVDTFVRSGRWRTPLRFPFVVGRDLVGVVAADAAGFRAGDRVWCNSLGHAERQGAAAQRAVVPADRLYHLPAGVDPADAVAVVHPAGTAYLGLFTHGKVRPGETVFVAGAAGNVGAALVTLAVDAGARVIASASAQDADYCRFLGAEKVFDYRDPDLTDLLKTACPQGMDVWLDTAGRNDLTTAVELLAFRGRIVLLAGLDSAPVLPAGALYLKDGVVTGFTISRASVAELAEASHVINRMLAAGKLRPRTRAELPLSAMAEAHRRLEQGLLHGKRLVLNTGVNHSNGEEEPSVTGQSIVDTSPLFELSAEIRVDATPAEVYAVVSDLPRSAEWSPECRGGEWISGEPGQAGSVFRGENLRSEEVVAWAPLVRGTWHTECRVVAAEPGRTFRWMMLSYAGEDQESVWGFDIRPEGTGSVLTHHFRMGKATFGIRKIVADLSEEDRRRFVADWTAKLDQDLADTLKRLRDVIEQQG</sequence>
<dbReference type="InterPro" id="IPR013149">
    <property type="entry name" value="ADH-like_C"/>
</dbReference>
<dbReference type="InterPro" id="IPR051603">
    <property type="entry name" value="Zinc-ADH_QOR/CCCR"/>
</dbReference>
<evidence type="ECO:0000313" key="4">
    <source>
        <dbReference type="Proteomes" id="UP000763557"/>
    </source>
</evidence>
<keyword evidence="1" id="KW-0521">NADP</keyword>
<dbReference type="CDD" id="cd08253">
    <property type="entry name" value="zeta_crystallin"/>
    <property type="match status" value="1"/>
</dbReference>
<dbReference type="Proteomes" id="UP000763557">
    <property type="component" value="Unassembled WGS sequence"/>
</dbReference>
<dbReference type="InterPro" id="IPR023393">
    <property type="entry name" value="START-like_dom_sf"/>
</dbReference>
<dbReference type="Pfam" id="PF10604">
    <property type="entry name" value="Polyketide_cyc2"/>
    <property type="match status" value="1"/>
</dbReference>
<feature type="domain" description="Enoyl reductase (ER)" evidence="2">
    <location>
        <begin position="10"/>
        <end position="318"/>
    </location>
</feature>
<comment type="caution">
    <text evidence="3">The sequence shown here is derived from an EMBL/GenBank/DDBJ whole genome shotgun (WGS) entry which is preliminary data.</text>
</comment>
<dbReference type="Gene3D" id="3.90.180.10">
    <property type="entry name" value="Medium-chain alcohol dehydrogenases, catalytic domain"/>
    <property type="match status" value="1"/>
</dbReference>
<dbReference type="RefSeq" id="WP_246364616.1">
    <property type="nucleotide sequence ID" value="NZ_CBCSGW010000055.1"/>
</dbReference>
<accession>A0ABX2EWX1</accession>
<dbReference type="SUPFAM" id="SSF51735">
    <property type="entry name" value="NAD(P)-binding Rossmann-fold domains"/>
    <property type="match status" value="1"/>
</dbReference>
<dbReference type="SMART" id="SM00829">
    <property type="entry name" value="PKS_ER"/>
    <property type="match status" value="1"/>
</dbReference>